<feature type="transmembrane region" description="Helical" evidence="2">
    <location>
        <begin position="51"/>
        <end position="78"/>
    </location>
</feature>
<feature type="coiled-coil region" evidence="1">
    <location>
        <begin position="115"/>
        <end position="177"/>
    </location>
</feature>
<feature type="transmembrane region" description="Helical" evidence="2">
    <location>
        <begin position="12"/>
        <end position="31"/>
    </location>
</feature>
<keyword evidence="1" id="KW-0175">Coiled coil</keyword>
<keyword evidence="2" id="KW-1133">Transmembrane helix</keyword>
<protein>
    <submittedName>
        <fullName evidence="3">Uncharacterized protein</fullName>
    </submittedName>
</protein>
<accession>A0A8D5FGZ9</accession>
<dbReference type="KEGG" id="dbk:DGMP_18610"/>
<reference evidence="3" key="1">
    <citation type="submission" date="2020-09" db="EMBL/GenBank/DDBJ databases">
        <title>Desulfogranum mesoprofundum gen. nov., sp. nov., a novel mesophilic, sulfate-reducing chemolithoautotroph isolated from a deep-sea hydrothermal vent chimney in the Suiyo Seamount.</title>
        <authorList>
            <person name="Hashimoto Y."/>
            <person name="Nakagawa S."/>
        </authorList>
    </citation>
    <scope>NUCLEOTIDE SEQUENCE</scope>
    <source>
        <strain evidence="3">KT2</strain>
    </source>
</reference>
<organism evidence="3 4">
    <name type="scientific">Desulfomarina profundi</name>
    <dbReference type="NCBI Taxonomy" id="2772557"/>
    <lineage>
        <taxon>Bacteria</taxon>
        <taxon>Pseudomonadati</taxon>
        <taxon>Thermodesulfobacteriota</taxon>
        <taxon>Desulfobulbia</taxon>
        <taxon>Desulfobulbales</taxon>
        <taxon>Desulfobulbaceae</taxon>
        <taxon>Desulfomarina</taxon>
    </lineage>
</organism>
<evidence type="ECO:0000313" key="3">
    <source>
        <dbReference type="EMBL" id="BCL61168.1"/>
    </source>
</evidence>
<evidence type="ECO:0000256" key="1">
    <source>
        <dbReference type="SAM" id="Coils"/>
    </source>
</evidence>
<sequence length="310" mass="34482">MDNNEFRKPLIQSAVIIGAIVVLISMLSPSSGTATGGGGAISVFSGIGNTILFIFGLSFALAFSIFILVAIFLGAVALNSPDSAVQMYSDLKKNFSQNLLTYKDRLSCCSSSSNISISEEEYNTMIQEISQLRENSIQLEEKIKSLENDLQSLNQNYSALTSENATLKVKFEELEQAVQSLSSFEKERESVIADLSAKIETQPDNDLKGQLLELSHLQKEAQKGISSFSERLDALEKSLKQSPTAGIFSYIESREDQNQFIKFVEEAVSQDMTYSQIDTFLTEKLNPELDQIIKEHPALTKTYIRNKKRK</sequence>
<evidence type="ECO:0000256" key="2">
    <source>
        <dbReference type="SAM" id="Phobius"/>
    </source>
</evidence>
<evidence type="ECO:0000313" key="4">
    <source>
        <dbReference type="Proteomes" id="UP000826725"/>
    </source>
</evidence>
<dbReference type="EMBL" id="AP024086">
    <property type="protein sequence ID" value="BCL61168.1"/>
    <property type="molecule type" value="Genomic_DNA"/>
</dbReference>
<dbReference type="AlphaFoldDB" id="A0A8D5FGZ9"/>
<gene>
    <name evidence="3" type="ORF">DGMP_18610</name>
</gene>
<keyword evidence="2" id="KW-0812">Transmembrane</keyword>
<name>A0A8D5FGZ9_9BACT</name>
<keyword evidence="4" id="KW-1185">Reference proteome</keyword>
<keyword evidence="2" id="KW-0472">Membrane</keyword>
<dbReference type="Proteomes" id="UP000826725">
    <property type="component" value="Chromosome"/>
</dbReference>
<proteinExistence type="predicted"/>